<comment type="caution">
    <text evidence="4">The sequence shown here is derived from an EMBL/GenBank/DDBJ whole genome shotgun (WGS) entry which is preliminary data.</text>
</comment>
<evidence type="ECO:0000259" key="3">
    <source>
        <dbReference type="Pfam" id="PF19904"/>
    </source>
</evidence>
<dbReference type="RefSeq" id="WP_271337298.1">
    <property type="nucleotide sequence ID" value="NZ_JAMZNK010000036.1"/>
</dbReference>
<sequence length="547" mass="64028">MFKKSIISILLILFVTLCFGNVNDSLRLKLHFAIQHKADYSALKDKRTSKLRKALKENNSLENQYLLNQKLYTEYRKYKIDSALYFVMKNVKLSDSFNEADFRTNTVLQLANVYSASGRFLESEKLLKSIQTRTLSKEQKKTYFEFYIEFFEQYATNNPSKYYTKQIDVYRDSLLSVLDSQSSEYKVNLALRSINKQDYSAAKQNLEELFYSQDLKKSQYAMCAYILGNISMRNKQYAEGIDYYTLAAITDIETATKDQGAIQNLAIYNYYNGKIDLAYKYAKSALEDAVFCNVKFRTLMMSEFYSIINAAYQKKAEKNKKQLQIYIASVSVLSVFLICLIFYIYRQMRRLSRVKKALSDSAQELQDLNSEFQAANEQLKVFNEQLNESNNIKEEYIAQFFDICSSYINKMEDYRRKLYKKAVSRQFVDLTNILKSNDAIDQELLELYQKFDSVFIKLYPEFTIDFNALLADGEKITLKEGEILTTELRIFALERLGIKDSDKIASFLRLSMSTIYNYRTKIRNKTSYSKEEFTKRLEKTGSRSHGL</sequence>
<feature type="transmembrane region" description="Helical" evidence="2">
    <location>
        <begin position="323"/>
        <end position="345"/>
    </location>
</feature>
<accession>A0ABT4WGA8</accession>
<keyword evidence="2" id="KW-0812">Transmembrane</keyword>
<keyword evidence="2" id="KW-1133">Transmembrane helix</keyword>
<name>A0ABT4WGA8_9FLAO</name>
<keyword evidence="1" id="KW-0175">Coiled coil</keyword>
<feature type="domain" description="DUF6377" evidence="3">
    <location>
        <begin position="251"/>
        <end position="505"/>
    </location>
</feature>
<dbReference type="InterPro" id="IPR045957">
    <property type="entry name" value="DUF6377"/>
</dbReference>
<proteinExistence type="predicted"/>
<dbReference type="EMBL" id="JAMZNK010000036">
    <property type="protein sequence ID" value="MDA6071501.1"/>
    <property type="molecule type" value="Genomic_DNA"/>
</dbReference>
<organism evidence="4 5">
    <name type="scientific">Flavobacterium azizsancarii</name>
    <dbReference type="NCBI Taxonomy" id="2961580"/>
    <lineage>
        <taxon>Bacteria</taxon>
        <taxon>Pseudomonadati</taxon>
        <taxon>Bacteroidota</taxon>
        <taxon>Flavobacteriia</taxon>
        <taxon>Flavobacteriales</taxon>
        <taxon>Flavobacteriaceae</taxon>
        <taxon>Flavobacterium</taxon>
    </lineage>
</organism>
<feature type="coiled-coil region" evidence="1">
    <location>
        <begin position="348"/>
        <end position="399"/>
    </location>
</feature>
<gene>
    <name evidence="4" type="ORF">NJT12_17915</name>
</gene>
<evidence type="ECO:0000313" key="4">
    <source>
        <dbReference type="EMBL" id="MDA6071501.1"/>
    </source>
</evidence>
<keyword evidence="2" id="KW-0472">Membrane</keyword>
<dbReference type="Proteomes" id="UP001212170">
    <property type="component" value="Unassembled WGS sequence"/>
</dbReference>
<evidence type="ECO:0000256" key="1">
    <source>
        <dbReference type="SAM" id="Coils"/>
    </source>
</evidence>
<evidence type="ECO:0000313" key="5">
    <source>
        <dbReference type="Proteomes" id="UP001212170"/>
    </source>
</evidence>
<dbReference type="Pfam" id="PF19904">
    <property type="entry name" value="DUF6377"/>
    <property type="match status" value="1"/>
</dbReference>
<evidence type="ECO:0000256" key="2">
    <source>
        <dbReference type="SAM" id="Phobius"/>
    </source>
</evidence>
<keyword evidence="5" id="KW-1185">Reference proteome</keyword>
<reference evidence="4 5" key="1">
    <citation type="journal article" date="2023" name="Chemosphere">
        <title>Whole genome analysis of Flavobacterium aziz-sancarii sp. nov., isolated from Ardley Island (Antarctica), revealed a rich resistome and bioremediation potential.</title>
        <authorList>
            <person name="Otur C."/>
            <person name="Okay S."/>
            <person name="Kurt-Kizildogan A."/>
        </authorList>
    </citation>
    <scope>NUCLEOTIDE SEQUENCE [LARGE SCALE GENOMIC DNA]</scope>
    <source>
        <strain evidence="4 5">AC</strain>
    </source>
</reference>
<protein>
    <submittedName>
        <fullName evidence="4">DUF6377 domain-containing protein</fullName>
    </submittedName>
</protein>